<name>A0ABU5CP56_9BACI</name>
<dbReference type="RefSeq" id="WP_320378906.1">
    <property type="nucleotide sequence ID" value="NZ_JAWDIQ010000001.1"/>
</dbReference>
<dbReference type="PANTHER" id="PTHR30531">
    <property type="entry name" value="FLAGELLAR BIOSYNTHETIC PROTEIN FLHB"/>
    <property type="match status" value="1"/>
</dbReference>
<evidence type="ECO:0000313" key="2">
    <source>
        <dbReference type="Proteomes" id="UP001275315"/>
    </source>
</evidence>
<dbReference type="Gene3D" id="3.40.1690.10">
    <property type="entry name" value="secretion proteins EscU"/>
    <property type="match status" value="1"/>
</dbReference>
<dbReference type="InterPro" id="IPR029025">
    <property type="entry name" value="T3SS_substrate_exporter_C"/>
</dbReference>
<dbReference type="Proteomes" id="UP001275315">
    <property type="component" value="Unassembled WGS sequence"/>
</dbReference>
<dbReference type="PANTHER" id="PTHR30531:SF12">
    <property type="entry name" value="FLAGELLAR BIOSYNTHETIC PROTEIN FLHB"/>
    <property type="match status" value="1"/>
</dbReference>
<dbReference type="EMBL" id="JAWDIQ010000001">
    <property type="protein sequence ID" value="MDY0408148.1"/>
    <property type="molecule type" value="Genomic_DNA"/>
</dbReference>
<accession>A0ABU5CP56</accession>
<gene>
    <name evidence="1" type="ORF">RWD45_05545</name>
</gene>
<evidence type="ECO:0000313" key="1">
    <source>
        <dbReference type="EMBL" id="MDY0408148.1"/>
    </source>
</evidence>
<sequence length="87" mass="9700">MKKLQKAVALTYNKEKDHAPKVTASGKGLIADNMIKLANNENIPIMQDTSLVNLLVELNINKTIPPDLYEAVAEVFAFIYEADKIKK</sequence>
<protein>
    <submittedName>
        <fullName evidence="1">EscU/YscU/HrcU family type III secretion system export apparatus switch protein</fullName>
    </submittedName>
</protein>
<organism evidence="1 2">
    <name type="scientific">Paracerasibacillus soli</name>
    <dbReference type="NCBI Taxonomy" id="480284"/>
    <lineage>
        <taxon>Bacteria</taxon>
        <taxon>Bacillati</taxon>
        <taxon>Bacillota</taxon>
        <taxon>Bacilli</taxon>
        <taxon>Bacillales</taxon>
        <taxon>Bacillaceae</taxon>
        <taxon>Paracerasibacillus</taxon>
    </lineage>
</organism>
<dbReference type="InterPro" id="IPR006135">
    <property type="entry name" value="T3SS_substrate_exporter"/>
</dbReference>
<reference evidence="1 2" key="1">
    <citation type="submission" date="2023-10" db="EMBL/GenBank/DDBJ databases">
        <title>Virgibacillus soli CC-YMP-6 genome.</title>
        <authorList>
            <person name="Miliotis G."/>
            <person name="Sengupta P."/>
            <person name="Hameed A."/>
            <person name="Chuvochina M."/>
            <person name="Mcdonagh F."/>
            <person name="Simpson A.C."/>
            <person name="Singh N.K."/>
            <person name="Rekha P.D."/>
            <person name="Raman K."/>
            <person name="Hugenholtz P."/>
            <person name="Venkateswaran K."/>
        </authorList>
    </citation>
    <scope>NUCLEOTIDE SEQUENCE [LARGE SCALE GENOMIC DNA]</scope>
    <source>
        <strain evidence="1 2">CC-YMP-6</strain>
    </source>
</reference>
<dbReference type="SUPFAM" id="SSF160544">
    <property type="entry name" value="EscU C-terminal domain-like"/>
    <property type="match status" value="1"/>
</dbReference>
<comment type="caution">
    <text evidence="1">The sequence shown here is derived from an EMBL/GenBank/DDBJ whole genome shotgun (WGS) entry which is preliminary data.</text>
</comment>
<proteinExistence type="predicted"/>
<keyword evidence="2" id="KW-1185">Reference proteome</keyword>
<dbReference type="Pfam" id="PF01312">
    <property type="entry name" value="Bac_export_2"/>
    <property type="match status" value="1"/>
</dbReference>